<comment type="function">
    <text evidence="9">Involved in the biosynthesis of ADP-glucose, a building block required for the elongation reactions to produce glycogen. Catalyzes the reaction between ATP and alpha-D-glucose 1-phosphate (G1P) to produce pyrophosphate and ADP-Glc.</text>
</comment>
<dbReference type="NCBIfam" id="TIGR02091">
    <property type="entry name" value="glgC"/>
    <property type="match status" value="1"/>
</dbReference>
<evidence type="ECO:0000259" key="10">
    <source>
        <dbReference type="Pfam" id="PF00483"/>
    </source>
</evidence>
<keyword evidence="13" id="KW-1185">Reference proteome</keyword>
<dbReference type="GO" id="GO:0005524">
    <property type="term" value="F:ATP binding"/>
    <property type="evidence" value="ECO:0007669"/>
    <property type="project" value="UniProtKB-KW"/>
</dbReference>
<keyword evidence="3 9" id="KW-0808">Transferase</keyword>
<gene>
    <name evidence="9" type="primary">glgC</name>
    <name evidence="12" type="ORF">SFMTTN_0355</name>
</gene>
<evidence type="ECO:0000256" key="4">
    <source>
        <dbReference type="ARBA" id="ARBA00022695"/>
    </source>
</evidence>
<dbReference type="EMBL" id="BGOW01000002">
    <property type="protein sequence ID" value="GBL44558.1"/>
    <property type="molecule type" value="Genomic_DNA"/>
</dbReference>
<keyword evidence="8 9" id="KW-0119">Carbohydrate metabolism</keyword>
<dbReference type="GO" id="GO:0008878">
    <property type="term" value="F:glucose-1-phosphate adenylyltransferase activity"/>
    <property type="evidence" value="ECO:0007669"/>
    <property type="project" value="UniProtKB-UniRule"/>
</dbReference>
<dbReference type="CDD" id="cd02508">
    <property type="entry name" value="ADP_Glucose_PP"/>
    <property type="match status" value="1"/>
</dbReference>
<keyword evidence="6 9" id="KW-0067">ATP-binding</keyword>
<organism evidence="12 13">
    <name type="scientific">Sulfuriferula multivorans</name>
    <dbReference type="NCBI Taxonomy" id="1559896"/>
    <lineage>
        <taxon>Bacteria</taxon>
        <taxon>Pseudomonadati</taxon>
        <taxon>Pseudomonadota</taxon>
        <taxon>Betaproteobacteria</taxon>
        <taxon>Nitrosomonadales</taxon>
        <taxon>Sulfuricellaceae</taxon>
        <taxon>Sulfuriferula</taxon>
    </lineage>
</organism>
<dbReference type="SUPFAM" id="SSF51161">
    <property type="entry name" value="Trimeric LpxA-like enzymes"/>
    <property type="match status" value="1"/>
</dbReference>
<evidence type="ECO:0000313" key="12">
    <source>
        <dbReference type="EMBL" id="GBL44558.1"/>
    </source>
</evidence>
<dbReference type="Gene3D" id="2.160.10.10">
    <property type="entry name" value="Hexapeptide repeat proteins"/>
    <property type="match status" value="1"/>
</dbReference>
<dbReference type="GO" id="GO:0005978">
    <property type="term" value="P:glycogen biosynthetic process"/>
    <property type="evidence" value="ECO:0007669"/>
    <property type="project" value="UniProtKB-UniRule"/>
</dbReference>
<dbReference type="PROSITE" id="PS00808">
    <property type="entry name" value="ADP_GLC_PYROPHOSPH_1"/>
    <property type="match status" value="1"/>
</dbReference>
<dbReference type="EC" id="2.7.7.27" evidence="9"/>
<feature type="binding site" evidence="9">
    <location>
        <position position="208"/>
    </location>
    <ligand>
        <name>alpha-D-glucose 1-phosphate</name>
        <dbReference type="ChEBI" id="CHEBI:58601"/>
    </ligand>
</feature>
<evidence type="ECO:0000256" key="8">
    <source>
        <dbReference type="ARBA" id="ARBA00023277"/>
    </source>
</evidence>
<dbReference type="UniPathway" id="UPA00164"/>
<feature type="site" description="Could play a key role in the communication between the regulatory and the substrate sites" evidence="9">
    <location>
        <position position="142"/>
    </location>
</feature>
<feature type="binding site" evidence="9">
    <location>
        <position position="143"/>
    </location>
    <ligand>
        <name>alpha-D-glucose 1-phosphate</name>
        <dbReference type="ChEBI" id="CHEBI:58601"/>
    </ligand>
</feature>
<feature type="domain" description="Nucleotidyl transferase" evidence="10">
    <location>
        <begin position="51"/>
        <end position="321"/>
    </location>
</feature>
<protein>
    <recommendedName>
        <fullName evidence="9">Glucose-1-phosphate adenylyltransferase</fullName>
        <ecNumber evidence="9">2.7.7.27</ecNumber>
    </recommendedName>
    <alternativeName>
        <fullName evidence="9">ADP-glucose pyrophosphorylase</fullName>
        <shortName evidence="9">ADPGlc PPase</shortName>
    </alternativeName>
    <alternativeName>
        <fullName evidence="9">ADP-glucose synthase</fullName>
    </alternativeName>
</protein>
<evidence type="ECO:0000256" key="3">
    <source>
        <dbReference type="ARBA" id="ARBA00022679"/>
    </source>
</evidence>
<evidence type="ECO:0000256" key="7">
    <source>
        <dbReference type="ARBA" id="ARBA00023056"/>
    </source>
</evidence>
<sequence length="460" mass="51876">MGWTVSAFIGVGYYSHEGIVIIRSTNKAKKEPVLQKDFPRFVSRLTKNTVALILAGGRGSRLKQLTDWRAKPAVPFGGKFRIIDFPLSNCLNSGIRRIGVLTQYKAHSMIKHIQRGWGFLRGEFNEFIELLPAQQRISELNWYKGTADAVFQNMDIVRNHEPDHVLILAGDHIYKMDYGEMLACHVSHAADMTMACIEVPIEQAHAFGVMTVGEDGRVLDFTEKPTENPATIPGNPQRVLASMGVYVFNASFLYEQLIRDADDPNSDHDFGHNIIPYLISRYRVYAHSFKDSCIGSLPGGEPYWRDVGTVEAYWSANLDLAKITPELDLYDTHWPIWTYQEQLPPAKFVFDEEERRGVAMDSTVSGGCIISGATVRRSVLFSNVQINSFATVEDAVILPDVDIGRHAYLRRCVIDKGCKIPERMVAGVDRTEDERRFYVTENGVTLITPGMLGQYPHQIR</sequence>
<dbReference type="NCBIfam" id="NF001947">
    <property type="entry name" value="PRK00725.1"/>
    <property type="match status" value="1"/>
</dbReference>
<proteinExistence type="inferred from homology"/>
<comment type="caution">
    <text evidence="12">The sequence shown here is derived from an EMBL/GenBank/DDBJ whole genome shotgun (WGS) entry which is preliminary data.</text>
</comment>
<dbReference type="InterPro" id="IPR011831">
    <property type="entry name" value="ADP-Glc_PPase"/>
</dbReference>
<evidence type="ECO:0000256" key="2">
    <source>
        <dbReference type="ARBA" id="ARBA00022600"/>
    </source>
</evidence>
<evidence type="ECO:0000259" key="11">
    <source>
        <dbReference type="Pfam" id="PF24894"/>
    </source>
</evidence>
<evidence type="ECO:0000313" key="13">
    <source>
        <dbReference type="Proteomes" id="UP000286806"/>
    </source>
</evidence>
<dbReference type="InterPro" id="IPR023049">
    <property type="entry name" value="GlgC_bac"/>
</dbReference>
<dbReference type="HAMAP" id="MF_00624">
    <property type="entry name" value="GlgC"/>
    <property type="match status" value="1"/>
</dbReference>
<evidence type="ECO:0000256" key="9">
    <source>
        <dbReference type="HAMAP-Rule" id="MF_00624"/>
    </source>
</evidence>
<dbReference type="InterPro" id="IPR005835">
    <property type="entry name" value="NTP_transferase_dom"/>
</dbReference>
<keyword evidence="2 9" id="KW-0321">Glycogen metabolism</keyword>
<keyword evidence="5 9" id="KW-0547">Nucleotide-binding</keyword>
<comment type="catalytic activity">
    <reaction evidence="9">
        <text>alpha-D-glucose 1-phosphate + ATP + H(+) = ADP-alpha-D-glucose + diphosphate</text>
        <dbReference type="Rhea" id="RHEA:12120"/>
        <dbReference type="ChEBI" id="CHEBI:15378"/>
        <dbReference type="ChEBI" id="CHEBI:30616"/>
        <dbReference type="ChEBI" id="CHEBI:33019"/>
        <dbReference type="ChEBI" id="CHEBI:57498"/>
        <dbReference type="ChEBI" id="CHEBI:58601"/>
        <dbReference type="EC" id="2.7.7.27"/>
    </reaction>
</comment>
<dbReference type="Proteomes" id="UP000286806">
    <property type="component" value="Unassembled WGS sequence"/>
</dbReference>
<dbReference type="CDD" id="cd04651">
    <property type="entry name" value="LbH_G1P_AT_C"/>
    <property type="match status" value="1"/>
</dbReference>
<comment type="subunit">
    <text evidence="9">Homotetramer.</text>
</comment>
<evidence type="ECO:0000256" key="1">
    <source>
        <dbReference type="ARBA" id="ARBA00010443"/>
    </source>
</evidence>
<dbReference type="PROSITE" id="PS00809">
    <property type="entry name" value="ADP_GLC_PYROPHOSPH_2"/>
    <property type="match status" value="1"/>
</dbReference>
<dbReference type="Gene3D" id="3.90.550.10">
    <property type="entry name" value="Spore Coat Polysaccharide Biosynthesis Protein SpsA, Chain A"/>
    <property type="match status" value="1"/>
</dbReference>
<dbReference type="InterPro" id="IPR005836">
    <property type="entry name" value="ADP_Glu_pyroP_CS"/>
</dbReference>
<dbReference type="InterPro" id="IPR056818">
    <property type="entry name" value="GlmU/GlgC-like_hexapep"/>
</dbReference>
<dbReference type="NCBIfam" id="NF002023">
    <property type="entry name" value="PRK00844.1"/>
    <property type="match status" value="1"/>
</dbReference>
<feature type="binding site" evidence="9">
    <location>
        <begin position="223"/>
        <end position="224"/>
    </location>
    <ligand>
        <name>alpha-D-glucose 1-phosphate</name>
        <dbReference type="ChEBI" id="CHEBI:58601"/>
    </ligand>
</feature>
<comment type="similarity">
    <text evidence="1 9">Belongs to the bacterial/plant glucose-1-phosphate adenylyltransferase family.</text>
</comment>
<feature type="binding site" evidence="9">
    <location>
        <position position="242"/>
    </location>
    <ligand>
        <name>alpha-D-glucose 1-phosphate</name>
        <dbReference type="ChEBI" id="CHEBI:58601"/>
    </ligand>
</feature>
<dbReference type="SUPFAM" id="SSF53448">
    <property type="entry name" value="Nucleotide-diphospho-sugar transferases"/>
    <property type="match status" value="1"/>
</dbReference>
<dbReference type="InterPro" id="IPR011004">
    <property type="entry name" value="Trimer_LpxA-like_sf"/>
</dbReference>
<evidence type="ECO:0000256" key="5">
    <source>
        <dbReference type="ARBA" id="ARBA00022741"/>
    </source>
</evidence>
<dbReference type="PANTHER" id="PTHR43523:SF2">
    <property type="entry name" value="GLUCOSE-1-PHOSPHATE ADENYLYLTRANSFERASE"/>
    <property type="match status" value="1"/>
</dbReference>
<dbReference type="OrthoDB" id="9801810at2"/>
<accession>A0A401JA77</accession>
<evidence type="ECO:0000256" key="6">
    <source>
        <dbReference type="ARBA" id="ARBA00022840"/>
    </source>
</evidence>
<dbReference type="Pfam" id="PF24894">
    <property type="entry name" value="Hexapep_GlmU"/>
    <property type="match status" value="1"/>
</dbReference>
<reference evidence="12 13" key="1">
    <citation type="journal article" date="2019" name="Front. Microbiol.">
        <title>Genomes of Neutrophilic Sulfur-Oxidizing Chemolithoautotrophs Representing 9 Proteobacterial Species From 8 Genera.</title>
        <authorList>
            <person name="Watanabe T."/>
            <person name="Kojima H."/>
            <person name="Umezawa K."/>
            <person name="Hori C."/>
            <person name="Takasuka T.E."/>
            <person name="Kato Y."/>
            <person name="Fukui M."/>
        </authorList>
    </citation>
    <scope>NUCLEOTIDE SEQUENCE [LARGE SCALE GENOMIC DNA]</scope>
    <source>
        <strain evidence="12 13">TTN</strain>
    </source>
</reference>
<feature type="domain" description="Glucose-1-phosphate adenylyltransferase/Bifunctional protein GlmU-like C-terminal hexapeptide" evidence="11">
    <location>
        <begin position="344"/>
        <end position="447"/>
    </location>
</feature>
<dbReference type="InterPro" id="IPR029044">
    <property type="entry name" value="Nucleotide-diphossugar_trans"/>
</dbReference>
<dbReference type="PROSITE" id="PS00810">
    <property type="entry name" value="ADP_GLC_PYROPHOSPH_3"/>
    <property type="match status" value="1"/>
</dbReference>
<dbReference type="AlphaFoldDB" id="A0A401JA77"/>
<comment type="pathway">
    <text evidence="9">Glycan biosynthesis; glycogen biosynthesis.</text>
</comment>
<dbReference type="Pfam" id="PF00483">
    <property type="entry name" value="NTP_transferase"/>
    <property type="match status" value="1"/>
</dbReference>
<dbReference type="PANTHER" id="PTHR43523">
    <property type="entry name" value="GLUCOSE-1-PHOSPHATE ADENYLYLTRANSFERASE-RELATED"/>
    <property type="match status" value="1"/>
</dbReference>
<keyword evidence="4 9" id="KW-0548">Nucleotidyltransferase</keyword>
<keyword evidence="7 9" id="KW-0320">Glycogen biosynthesis</keyword>
<name>A0A401JA77_9PROT</name>
<feature type="site" description="Could play a key role in the communication between the regulatory and the substrate sites" evidence="9">
    <location>
        <position position="103"/>
    </location>
</feature>